<reference evidence="3" key="1">
    <citation type="submission" date="2017-10" db="EMBL/GenBank/DDBJ databases">
        <title>Rapid genome shrinkage in a self-fertile nematode reveals novel sperm competition proteins.</title>
        <authorList>
            <person name="Yin D."/>
            <person name="Schwarz E.M."/>
            <person name="Thomas C.G."/>
            <person name="Felde R.L."/>
            <person name="Korf I.F."/>
            <person name="Cutter A.D."/>
            <person name="Schartner C.M."/>
            <person name="Ralston E.J."/>
            <person name="Meyer B.J."/>
            <person name="Haag E.S."/>
        </authorList>
    </citation>
    <scope>NUCLEOTIDE SEQUENCE [LARGE SCALE GENOMIC DNA]</scope>
    <source>
        <strain evidence="3">JU1422</strain>
    </source>
</reference>
<organism evidence="2 3">
    <name type="scientific">Caenorhabditis nigoni</name>
    <dbReference type="NCBI Taxonomy" id="1611254"/>
    <lineage>
        <taxon>Eukaryota</taxon>
        <taxon>Metazoa</taxon>
        <taxon>Ecdysozoa</taxon>
        <taxon>Nematoda</taxon>
        <taxon>Chromadorea</taxon>
        <taxon>Rhabditida</taxon>
        <taxon>Rhabditina</taxon>
        <taxon>Rhabditomorpha</taxon>
        <taxon>Rhabditoidea</taxon>
        <taxon>Rhabditidae</taxon>
        <taxon>Peloderinae</taxon>
        <taxon>Caenorhabditis</taxon>
    </lineage>
</organism>
<dbReference type="Pfam" id="PF17906">
    <property type="entry name" value="HTH_48"/>
    <property type="match status" value="1"/>
</dbReference>
<dbReference type="InterPro" id="IPR001810">
    <property type="entry name" value="F-box_dom"/>
</dbReference>
<feature type="domain" description="F-box" evidence="1">
    <location>
        <begin position="74"/>
        <end position="121"/>
    </location>
</feature>
<dbReference type="AlphaFoldDB" id="A0A2G5SIW8"/>
<name>A0A2G5SIW8_9PELO</name>
<dbReference type="InterPro" id="IPR041426">
    <property type="entry name" value="Mos1_HTH"/>
</dbReference>
<dbReference type="OrthoDB" id="3256413at2759"/>
<evidence type="ECO:0000313" key="3">
    <source>
        <dbReference type="Proteomes" id="UP000230233"/>
    </source>
</evidence>
<evidence type="ECO:0000313" key="2">
    <source>
        <dbReference type="EMBL" id="PIC14859.1"/>
    </source>
</evidence>
<dbReference type="InterPro" id="IPR002900">
    <property type="entry name" value="DUF38/FTH_CAE_spp"/>
</dbReference>
<dbReference type="PROSITE" id="PS50181">
    <property type="entry name" value="FBOX"/>
    <property type="match status" value="1"/>
</dbReference>
<protein>
    <recommendedName>
        <fullName evidence="1">F-box domain-containing protein</fullName>
    </recommendedName>
</protein>
<comment type="caution">
    <text evidence="2">The sequence shown here is derived from an EMBL/GenBank/DDBJ whole genome shotgun (WGS) entry which is preliminary data.</text>
</comment>
<dbReference type="Proteomes" id="UP000230233">
    <property type="component" value="Unassembled WGS sequence"/>
</dbReference>
<dbReference type="Pfam" id="PF01827">
    <property type="entry name" value="FTH"/>
    <property type="match status" value="1"/>
</dbReference>
<dbReference type="GO" id="GO:0045087">
    <property type="term" value="P:innate immune response"/>
    <property type="evidence" value="ECO:0007669"/>
    <property type="project" value="TreeGrafter"/>
</dbReference>
<dbReference type="EMBL" id="PDUG01000007">
    <property type="protein sequence ID" value="PIC14859.1"/>
    <property type="molecule type" value="Genomic_DNA"/>
</dbReference>
<dbReference type="Gene3D" id="1.10.10.1450">
    <property type="match status" value="1"/>
</dbReference>
<gene>
    <name evidence="2" type="ORF">B9Z55_027024</name>
</gene>
<dbReference type="PANTHER" id="PTHR23015">
    <property type="entry name" value="UNCHARACTERIZED C.ELEGANS PROTEIN"/>
    <property type="match status" value="1"/>
</dbReference>
<proteinExistence type="predicted"/>
<dbReference type="CDD" id="cd22150">
    <property type="entry name" value="F-box_CeFBXA-like"/>
    <property type="match status" value="1"/>
</dbReference>
<evidence type="ECO:0000259" key="1">
    <source>
        <dbReference type="PROSITE" id="PS50181"/>
    </source>
</evidence>
<keyword evidence="3" id="KW-1185">Reference proteome</keyword>
<accession>A0A2G5SIW8</accession>
<sequence length="383" mass="44838">MELSSEFIKENQHFLRSCILYEVLQKKPISHSYQNFCNTVGQDIMNYPDFEFWYYRFYHGNRDLHYERSADPEPKTIMDMPVKLMHKIAGNLDPIERTRLRYMNHAIKTVADSFPPVFEKIEISISDDDMHWALDNKQYMCFKTGNGCEMYKPNSSKAEESDKCFIEKGIEHLALVQKMPNFQVNHVSVEVYDDTRNHVDLLPVPFNAKSAYIYGHNTHQVVQSLAAMNPGHLESISLKMMYPRERETYGMIFETDQFKQAKNVEFDVAMEFNVEDLVHFSHLRSFKCALTSEDTFEDVPRIRDIISTFEELESCELDYHGFLDDPPIRRFAEAIGEDVPIGPLVEQVTITHRYQIPGSDDCLEFKIKERGEYCCQVNIVKLR</sequence>
<dbReference type="PANTHER" id="PTHR23015:SF4">
    <property type="entry name" value="DUF38 DOMAIN-CONTAINING PROTEIN-RELATED"/>
    <property type="match status" value="1"/>
</dbReference>
<dbReference type="InterPro" id="IPR040161">
    <property type="entry name" value="FB224"/>
</dbReference>